<keyword evidence="2" id="KW-0536">Nodulation</keyword>
<comment type="function">
    <text evidence="8">May act as a carbohydrate transporter.</text>
</comment>
<dbReference type="PANTHER" id="PTHR33021">
    <property type="entry name" value="BLUE COPPER PROTEIN"/>
    <property type="match status" value="1"/>
</dbReference>
<evidence type="ECO:0000256" key="4">
    <source>
        <dbReference type="ARBA" id="ARBA00023136"/>
    </source>
</evidence>
<dbReference type="InterPro" id="IPR039391">
    <property type="entry name" value="Phytocyanin-like"/>
</dbReference>
<dbReference type="PROSITE" id="PS51485">
    <property type="entry name" value="PHYTOCYANIN"/>
    <property type="match status" value="1"/>
</dbReference>
<feature type="domain" description="Phytocyanin" evidence="11">
    <location>
        <begin position="26"/>
        <end position="128"/>
    </location>
</feature>
<dbReference type="Pfam" id="PF02298">
    <property type="entry name" value="Cu_bind_like"/>
    <property type="match status" value="1"/>
</dbReference>
<accession>A0AAN9FLC6</accession>
<dbReference type="Gene3D" id="2.60.40.420">
    <property type="entry name" value="Cupredoxins - blue copper proteins"/>
    <property type="match status" value="1"/>
</dbReference>
<dbReference type="EMBL" id="JAYKXN010000006">
    <property type="protein sequence ID" value="KAK7278582.1"/>
    <property type="molecule type" value="Genomic_DNA"/>
</dbReference>
<organism evidence="12 13">
    <name type="scientific">Clitoria ternatea</name>
    <name type="common">Butterfly pea</name>
    <dbReference type="NCBI Taxonomy" id="43366"/>
    <lineage>
        <taxon>Eukaryota</taxon>
        <taxon>Viridiplantae</taxon>
        <taxon>Streptophyta</taxon>
        <taxon>Embryophyta</taxon>
        <taxon>Tracheophyta</taxon>
        <taxon>Spermatophyta</taxon>
        <taxon>Magnoliopsida</taxon>
        <taxon>eudicotyledons</taxon>
        <taxon>Gunneridae</taxon>
        <taxon>Pentapetalae</taxon>
        <taxon>rosids</taxon>
        <taxon>fabids</taxon>
        <taxon>Fabales</taxon>
        <taxon>Fabaceae</taxon>
        <taxon>Papilionoideae</taxon>
        <taxon>50 kb inversion clade</taxon>
        <taxon>NPAAA clade</taxon>
        <taxon>indigoferoid/millettioid clade</taxon>
        <taxon>Phaseoleae</taxon>
        <taxon>Clitoria</taxon>
    </lineage>
</organism>
<evidence type="ECO:0000256" key="7">
    <source>
        <dbReference type="ARBA" id="ARBA00035011"/>
    </source>
</evidence>
<reference evidence="12 13" key="1">
    <citation type="submission" date="2024-01" db="EMBL/GenBank/DDBJ databases">
        <title>The genomes of 5 underutilized Papilionoideae crops provide insights into root nodulation and disease resistance.</title>
        <authorList>
            <person name="Yuan L."/>
        </authorList>
    </citation>
    <scope>NUCLEOTIDE SEQUENCE [LARGE SCALE GENOMIC DNA]</scope>
    <source>
        <strain evidence="12">LY-2023</strain>
        <tissue evidence="12">Leaf</tissue>
    </source>
</reference>
<evidence type="ECO:0000259" key="11">
    <source>
        <dbReference type="PROSITE" id="PS51485"/>
    </source>
</evidence>
<dbReference type="AlphaFoldDB" id="A0AAN9FLC6"/>
<comment type="caution">
    <text evidence="12">The sequence shown here is derived from an EMBL/GenBank/DDBJ whole genome shotgun (WGS) entry which is preliminary data.</text>
</comment>
<dbReference type="SUPFAM" id="SSF49503">
    <property type="entry name" value="Cupredoxins"/>
    <property type="match status" value="1"/>
</dbReference>
<name>A0AAN9FLC6_CLITE</name>
<dbReference type="InterPro" id="IPR003245">
    <property type="entry name" value="Phytocyanin_dom"/>
</dbReference>
<evidence type="ECO:0000256" key="10">
    <source>
        <dbReference type="SAM" id="SignalP"/>
    </source>
</evidence>
<evidence type="ECO:0000256" key="8">
    <source>
        <dbReference type="ARBA" id="ARBA00037626"/>
    </source>
</evidence>
<dbReference type="CDD" id="cd13920">
    <property type="entry name" value="Stellacyanin"/>
    <property type="match status" value="1"/>
</dbReference>
<feature type="compositionally biased region" description="Low complexity" evidence="9">
    <location>
        <begin position="163"/>
        <end position="177"/>
    </location>
</feature>
<feature type="signal peptide" evidence="10">
    <location>
        <begin position="1"/>
        <end position="25"/>
    </location>
</feature>
<keyword evidence="5" id="KW-1015">Disulfide bond</keyword>
<evidence type="ECO:0000256" key="3">
    <source>
        <dbReference type="ARBA" id="ARBA00022729"/>
    </source>
</evidence>
<dbReference type="GO" id="GO:0009877">
    <property type="term" value="P:nodulation"/>
    <property type="evidence" value="ECO:0007669"/>
    <property type="project" value="UniProtKB-KW"/>
</dbReference>
<dbReference type="FunFam" id="2.60.40.420:FF:000034">
    <property type="entry name" value="Cupredoxin superfamily protein"/>
    <property type="match status" value="1"/>
</dbReference>
<dbReference type="GO" id="GO:0005886">
    <property type="term" value="C:plasma membrane"/>
    <property type="evidence" value="ECO:0007669"/>
    <property type="project" value="TreeGrafter"/>
</dbReference>
<keyword evidence="4" id="KW-0472">Membrane</keyword>
<dbReference type="Proteomes" id="UP001359559">
    <property type="component" value="Unassembled WGS sequence"/>
</dbReference>
<evidence type="ECO:0000313" key="13">
    <source>
        <dbReference type="Proteomes" id="UP001359559"/>
    </source>
</evidence>
<gene>
    <name evidence="12" type="ORF">RJT34_23614</name>
</gene>
<feature type="region of interest" description="Disordered" evidence="9">
    <location>
        <begin position="128"/>
        <end position="180"/>
    </location>
</feature>
<dbReference type="PANTHER" id="PTHR33021:SF288">
    <property type="entry name" value="OS03G0648500 PROTEIN"/>
    <property type="match status" value="1"/>
</dbReference>
<evidence type="ECO:0000313" key="12">
    <source>
        <dbReference type="EMBL" id="KAK7278582.1"/>
    </source>
</evidence>
<evidence type="ECO:0000256" key="5">
    <source>
        <dbReference type="ARBA" id="ARBA00023157"/>
    </source>
</evidence>
<keyword evidence="3 10" id="KW-0732">Signal</keyword>
<evidence type="ECO:0000256" key="6">
    <source>
        <dbReference type="ARBA" id="ARBA00023180"/>
    </source>
</evidence>
<keyword evidence="13" id="KW-1185">Reference proteome</keyword>
<sequence length="208" mass="23035">MLQHQNPFVLTFSALLLSFFCHCSATQFIVGDSAGWVIPPYPTYYSNWSHSHAIRVGDSLEFDFDDKFYNLIQVSQYEYEHCTSFEPLRVFNSSPVILPLKEKGMLFFICSISNYCCIGQKIAISVHERSSQNPPTPSPSPSQVPTISPKGSAPQPHGTGGRSNPPTSTTNTTSPPTQEGKSNAVALVFERSASVLLYAWYFLGILVM</sequence>
<comment type="similarity">
    <text evidence="7">Belongs to the early nodulin-like (ENODL) family.</text>
</comment>
<dbReference type="GO" id="GO:0009055">
    <property type="term" value="F:electron transfer activity"/>
    <property type="evidence" value="ECO:0007669"/>
    <property type="project" value="InterPro"/>
</dbReference>
<dbReference type="GO" id="GO:0012505">
    <property type="term" value="C:endomembrane system"/>
    <property type="evidence" value="ECO:0007669"/>
    <property type="project" value="UniProtKB-SubCell"/>
</dbReference>
<evidence type="ECO:0000256" key="1">
    <source>
        <dbReference type="ARBA" id="ARBA00004308"/>
    </source>
</evidence>
<comment type="subcellular location">
    <subcellularLocation>
        <location evidence="1">Endomembrane system</location>
    </subcellularLocation>
</comment>
<evidence type="ECO:0000256" key="2">
    <source>
        <dbReference type="ARBA" id="ARBA00022458"/>
    </source>
</evidence>
<keyword evidence="6" id="KW-0325">Glycoprotein</keyword>
<proteinExistence type="inferred from homology"/>
<protein>
    <recommendedName>
        <fullName evidence="11">Phytocyanin domain-containing protein</fullName>
    </recommendedName>
</protein>
<evidence type="ECO:0000256" key="9">
    <source>
        <dbReference type="SAM" id="MobiDB-lite"/>
    </source>
</evidence>
<feature type="chain" id="PRO_5042817828" description="Phytocyanin domain-containing protein" evidence="10">
    <location>
        <begin position="26"/>
        <end position="208"/>
    </location>
</feature>
<dbReference type="InterPro" id="IPR008972">
    <property type="entry name" value="Cupredoxin"/>
</dbReference>